<evidence type="ECO:0000313" key="3">
    <source>
        <dbReference type="Proteomes" id="UP000696485"/>
    </source>
</evidence>
<protein>
    <submittedName>
        <fullName evidence="2">Uncharacterized protein</fullName>
    </submittedName>
</protein>
<dbReference type="Proteomes" id="UP000696485">
    <property type="component" value="Unassembled WGS sequence"/>
</dbReference>
<accession>A0A9P5VJG7</accession>
<feature type="non-terminal residue" evidence="2">
    <location>
        <position position="346"/>
    </location>
</feature>
<organism evidence="2 3">
    <name type="scientific">Podila minutissima</name>
    <dbReference type="NCBI Taxonomy" id="64525"/>
    <lineage>
        <taxon>Eukaryota</taxon>
        <taxon>Fungi</taxon>
        <taxon>Fungi incertae sedis</taxon>
        <taxon>Mucoromycota</taxon>
        <taxon>Mortierellomycotina</taxon>
        <taxon>Mortierellomycetes</taxon>
        <taxon>Mortierellales</taxon>
        <taxon>Mortierellaceae</taxon>
        <taxon>Podila</taxon>
    </lineage>
</organism>
<gene>
    <name evidence="2" type="ORF">BG006_009405</name>
</gene>
<proteinExistence type="predicted"/>
<comment type="caution">
    <text evidence="2">The sequence shown here is derived from an EMBL/GenBank/DDBJ whole genome shotgun (WGS) entry which is preliminary data.</text>
</comment>
<sequence>MDKGLMALMGIEDDFARDEGLMERQPQSREPTPFSDEDDDMEPLHVTTSTTKSKESRASSLSGSVDTAMTTPVKDSSQEKSQDRNDSLGLFDTVMDDSDDEPLLPSTFTRSLNTRATGQPSPSKPAYTSARKNSPGPLSPHLRPAHGASTSSLFGSSGSTIRVTKSPKKPKKSKSMSGGGGGGSLFSPTLSPRKLKKSASAGFMSPTLSSARKPPSQQPRPQLQSEQRPQPTPQPSASSQDSLSPASPPPPMTSAFVLKKAPIVFSDDSDSDISSLDGDNIFNRPPQGNPRRIDIETTPSGDGSAGNGSEFTDREVGADLVQAQVPKRISEKDRVKLRMEAERLKR</sequence>
<feature type="compositionally biased region" description="Basic and acidic residues" evidence="1">
    <location>
        <begin position="76"/>
        <end position="86"/>
    </location>
</feature>
<keyword evidence="3" id="KW-1185">Reference proteome</keyword>
<feature type="compositionally biased region" description="Low complexity" evidence="1">
    <location>
        <begin position="219"/>
        <end position="245"/>
    </location>
</feature>
<feature type="compositionally biased region" description="Low complexity" evidence="1">
    <location>
        <begin position="149"/>
        <end position="160"/>
    </location>
</feature>
<feature type="compositionally biased region" description="Polar residues" evidence="1">
    <location>
        <begin position="106"/>
        <end position="121"/>
    </location>
</feature>
<name>A0A9P5VJG7_9FUNG</name>
<dbReference type="EMBL" id="JAAAUY010000683">
    <property type="protein sequence ID" value="KAF9327259.1"/>
    <property type="molecule type" value="Genomic_DNA"/>
</dbReference>
<feature type="region of interest" description="Disordered" evidence="1">
    <location>
        <begin position="1"/>
        <end position="318"/>
    </location>
</feature>
<reference evidence="2" key="1">
    <citation type="journal article" date="2020" name="Fungal Divers.">
        <title>Resolving the Mortierellaceae phylogeny through synthesis of multi-gene phylogenetics and phylogenomics.</title>
        <authorList>
            <person name="Vandepol N."/>
            <person name="Liber J."/>
            <person name="Desiro A."/>
            <person name="Na H."/>
            <person name="Kennedy M."/>
            <person name="Barry K."/>
            <person name="Grigoriev I.V."/>
            <person name="Miller A.N."/>
            <person name="O'Donnell K."/>
            <person name="Stajich J.E."/>
            <person name="Bonito G."/>
        </authorList>
    </citation>
    <scope>NUCLEOTIDE SEQUENCE</scope>
    <source>
        <strain evidence="2">NVP1</strain>
    </source>
</reference>
<evidence type="ECO:0000313" key="2">
    <source>
        <dbReference type="EMBL" id="KAF9327259.1"/>
    </source>
</evidence>
<evidence type="ECO:0000256" key="1">
    <source>
        <dbReference type="SAM" id="MobiDB-lite"/>
    </source>
</evidence>
<feature type="compositionally biased region" description="Basic residues" evidence="1">
    <location>
        <begin position="165"/>
        <end position="174"/>
    </location>
</feature>
<dbReference type="AlphaFoldDB" id="A0A9P5VJG7"/>
<feature type="compositionally biased region" description="Polar residues" evidence="1">
    <location>
        <begin position="58"/>
        <end position="75"/>
    </location>
</feature>